<evidence type="ECO:0008006" key="4">
    <source>
        <dbReference type="Google" id="ProtNLM"/>
    </source>
</evidence>
<dbReference type="AlphaFoldDB" id="A0A0N0IUY8"/>
<reference evidence="3" key="2">
    <citation type="submission" date="2015-09" db="EMBL/GenBank/DDBJ databases">
        <title>Draft genome sequence of a multidrug-resistant Chryseobacterium indologenes isolate from Malaysia.</title>
        <authorList>
            <person name="Yu C.Y."/>
            <person name="Ang G.Y."/>
            <person name="Chan K.-G."/>
        </authorList>
    </citation>
    <scope>NUCLEOTIDE SEQUENCE [LARGE SCALE GENOMIC DNA]</scope>
    <source>
        <strain evidence="3">CI_885</strain>
    </source>
</reference>
<dbReference type="Proteomes" id="UP000037953">
    <property type="component" value="Unassembled WGS sequence"/>
</dbReference>
<dbReference type="SUPFAM" id="SSF49464">
    <property type="entry name" value="Carboxypeptidase regulatory domain-like"/>
    <property type="match status" value="1"/>
</dbReference>
<name>A0A0N0IUY8_CHRID</name>
<evidence type="ECO:0000313" key="2">
    <source>
        <dbReference type="EMBL" id="KPE49992.1"/>
    </source>
</evidence>
<gene>
    <name evidence="2" type="ORF">AOB46_17060</name>
</gene>
<evidence type="ECO:0000256" key="1">
    <source>
        <dbReference type="SAM" id="SignalP"/>
    </source>
</evidence>
<comment type="caution">
    <text evidence="2">The sequence shown here is derived from an EMBL/GenBank/DDBJ whole genome shotgun (WGS) entry which is preliminary data.</text>
</comment>
<dbReference type="OrthoDB" id="1274238at2"/>
<keyword evidence="1" id="KW-0732">Signal</keyword>
<reference evidence="2 3" key="1">
    <citation type="journal article" date="2015" name="Genom Data">
        <title>Draft genome sequence of a multidrug-resistant Chryseobacterium indologenes isolate from Malaysia.</title>
        <authorList>
            <person name="Yu C.Y."/>
            <person name="Ang G.Y."/>
            <person name="Cheng H.J."/>
            <person name="Cheong Y.M."/>
            <person name="Yin W.F."/>
            <person name="Chan K.G."/>
        </authorList>
    </citation>
    <scope>NUCLEOTIDE SEQUENCE [LARGE SCALE GENOMIC DNA]</scope>
    <source>
        <strain evidence="2 3">CI_885</strain>
    </source>
</reference>
<feature type="chain" id="PRO_5005851709" description="Carboxypeptidase-like regulatory domain-containing protein" evidence="1">
    <location>
        <begin position="21"/>
        <end position="267"/>
    </location>
</feature>
<dbReference type="InterPro" id="IPR008969">
    <property type="entry name" value="CarboxyPept-like_regulatory"/>
</dbReference>
<dbReference type="PATRIC" id="fig|253.9.peg.1352"/>
<organism evidence="2 3">
    <name type="scientific">Chryseobacterium indologenes</name>
    <name type="common">Flavobacterium indologenes</name>
    <dbReference type="NCBI Taxonomy" id="253"/>
    <lineage>
        <taxon>Bacteria</taxon>
        <taxon>Pseudomonadati</taxon>
        <taxon>Bacteroidota</taxon>
        <taxon>Flavobacteriia</taxon>
        <taxon>Flavobacteriales</taxon>
        <taxon>Weeksellaceae</taxon>
        <taxon>Chryseobacterium group</taxon>
        <taxon>Chryseobacterium</taxon>
    </lineage>
</organism>
<proteinExistence type="predicted"/>
<feature type="signal peptide" evidence="1">
    <location>
        <begin position="1"/>
        <end position="20"/>
    </location>
</feature>
<sequence length="267" mass="30327">MYSKYCLSGTLVLLSAVVFSQQKVTGKVTDNSNANINPVLVINISNQKSVLSSTSGDFTIDASEADEIRFVKEGYYRFDKKVSKEDFNTPLYISLKRMEIEIPEVKITYTPTGNLEKDSKYLSESGRVAALKSGLGEYMRSPLNEPLPDNSISSNFKGHDFKAGYVNVFGVLKVAANFIKKSRKPKITKANFTETQDFIRRIKTDIDLGFLRKYGMEDEQIDRFLIYANGTRTMAKKYRKDFKKDVIVMELQIAFAEYSKLNKLDSQ</sequence>
<dbReference type="EMBL" id="LJOD01000013">
    <property type="protein sequence ID" value="KPE49992.1"/>
    <property type="molecule type" value="Genomic_DNA"/>
</dbReference>
<accession>A0A0N0IUY8</accession>
<protein>
    <recommendedName>
        <fullName evidence="4">Carboxypeptidase-like regulatory domain-containing protein</fullName>
    </recommendedName>
</protein>
<evidence type="ECO:0000313" key="3">
    <source>
        <dbReference type="Proteomes" id="UP000037953"/>
    </source>
</evidence>